<dbReference type="AlphaFoldDB" id="A0A0A9FQ49"/>
<sequence>MVLFPFQIISLLFFCFLYKQIWNSSCTFSNLSI</sequence>
<organism evidence="1">
    <name type="scientific">Arundo donax</name>
    <name type="common">Giant reed</name>
    <name type="synonym">Donax arundinaceus</name>
    <dbReference type="NCBI Taxonomy" id="35708"/>
    <lineage>
        <taxon>Eukaryota</taxon>
        <taxon>Viridiplantae</taxon>
        <taxon>Streptophyta</taxon>
        <taxon>Embryophyta</taxon>
        <taxon>Tracheophyta</taxon>
        <taxon>Spermatophyta</taxon>
        <taxon>Magnoliopsida</taxon>
        <taxon>Liliopsida</taxon>
        <taxon>Poales</taxon>
        <taxon>Poaceae</taxon>
        <taxon>PACMAD clade</taxon>
        <taxon>Arundinoideae</taxon>
        <taxon>Arundineae</taxon>
        <taxon>Arundo</taxon>
    </lineage>
</organism>
<dbReference type="EMBL" id="GBRH01182956">
    <property type="protein sequence ID" value="JAE14940.1"/>
    <property type="molecule type" value="Transcribed_RNA"/>
</dbReference>
<protein>
    <submittedName>
        <fullName evidence="1">Uncharacterized protein</fullName>
    </submittedName>
</protein>
<reference evidence="1" key="1">
    <citation type="submission" date="2014-09" db="EMBL/GenBank/DDBJ databases">
        <authorList>
            <person name="Magalhaes I.L.F."/>
            <person name="Oliveira U."/>
            <person name="Santos F.R."/>
            <person name="Vidigal T.H.D.A."/>
            <person name="Brescovit A.D."/>
            <person name="Santos A.J."/>
        </authorList>
    </citation>
    <scope>NUCLEOTIDE SEQUENCE</scope>
    <source>
        <tissue evidence="1">Shoot tissue taken approximately 20 cm above the soil surface</tissue>
    </source>
</reference>
<accession>A0A0A9FQ49</accession>
<evidence type="ECO:0000313" key="1">
    <source>
        <dbReference type="EMBL" id="JAE14940.1"/>
    </source>
</evidence>
<name>A0A0A9FQ49_ARUDO</name>
<proteinExistence type="predicted"/>
<reference evidence="1" key="2">
    <citation type="journal article" date="2015" name="Data Brief">
        <title>Shoot transcriptome of the giant reed, Arundo donax.</title>
        <authorList>
            <person name="Barrero R.A."/>
            <person name="Guerrero F.D."/>
            <person name="Moolhuijzen P."/>
            <person name="Goolsby J.A."/>
            <person name="Tidwell J."/>
            <person name="Bellgard S.E."/>
            <person name="Bellgard M.I."/>
        </authorList>
    </citation>
    <scope>NUCLEOTIDE SEQUENCE</scope>
    <source>
        <tissue evidence="1">Shoot tissue taken approximately 20 cm above the soil surface</tissue>
    </source>
</reference>